<dbReference type="EMBL" id="BQKI01000098">
    <property type="protein sequence ID" value="GJN39449.1"/>
    <property type="molecule type" value="Genomic_DNA"/>
</dbReference>
<comment type="caution">
    <text evidence="1">The sequence shown here is derived from an EMBL/GenBank/DDBJ whole genome shotgun (WGS) entry which is preliminary data.</text>
</comment>
<evidence type="ECO:0000313" key="2">
    <source>
        <dbReference type="Proteomes" id="UP001054889"/>
    </source>
</evidence>
<dbReference type="AlphaFoldDB" id="A0AAV5FUT3"/>
<organism evidence="1 2">
    <name type="scientific">Eleusine coracana subsp. coracana</name>
    <dbReference type="NCBI Taxonomy" id="191504"/>
    <lineage>
        <taxon>Eukaryota</taxon>
        <taxon>Viridiplantae</taxon>
        <taxon>Streptophyta</taxon>
        <taxon>Embryophyta</taxon>
        <taxon>Tracheophyta</taxon>
        <taxon>Spermatophyta</taxon>
        <taxon>Magnoliopsida</taxon>
        <taxon>Liliopsida</taxon>
        <taxon>Poales</taxon>
        <taxon>Poaceae</taxon>
        <taxon>PACMAD clade</taxon>
        <taxon>Chloridoideae</taxon>
        <taxon>Cynodonteae</taxon>
        <taxon>Eleusininae</taxon>
        <taxon>Eleusine</taxon>
    </lineage>
</organism>
<sequence>MTNTWGYLCITVRQGKYTFAYLKISKTVCGRESKDGRRGYSPKQGRKSLLKRWLKPSQHLPWDVLTSQRNYVMRLVL</sequence>
<evidence type="ECO:0000313" key="1">
    <source>
        <dbReference type="EMBL" id="GJN39449.1"/>
    </source>
</evidence>
<keyword evidence="2" id="KW-1185">Reference proteome</keyword>
<dbReference type="Proteomes" id="UP001054889">
    <property type="component" value="Unassembled WGS sequence"/>
</dbReference>
<gene>
    <name evidence="1" type="primary">gb28570</name>
    <name evidence="1" type="ORF">PR202_gb28570</name>
</gene>
<reference evidence="1" key="1">
    <citation type="journal article" date="2018" name="DNA Res.">
        <title>Multiple hybrid de novo genome assembly of finger millet, an orphan allotetraploid crop.</title>
        <authorList>
            <person name="Hatakeyama M."/>
            <person name="Aluri S."/>
            <person name="Balachadran M.T."/>
            <person name="Sivarajan S.R."/>
            <person name="Patrignani A."/>
            <person name="Gruter S."/>
            <person name="Poveda L."/>
            <person name="Shimizu-Inatsugi R."/>
            <person name="Baeten J."/>
            <person name="Francoijs K.J."/>
            <person name="Nataraja K.N."/>
            <person name="Reddy Y.A.N."/>
            <person name="Phadnis S."/>
            <person name="Ravikumar R.L."/>
            <person name="Schlapbach R."/>
            <person name="Sreeman S.M."/>
            <person name="Shimizu K.K."/>
        </authorList>
    </citation>
    <scope>NUCLEOTIDE SEQUENCE</scope>
</reference>
<protein>
    <submittedName>
        <fullName evidence="1">Uncharacterized protein</fullName>
    </submittedName>
</protein>
<accession>A0AAV5FUT3</accession>
<name>A0AAV5FUT3_ELECO</name>
<proteinExistence type="predicted"/>
<reference evidence="1" key="2">
    <citation type="submission" date="2021-12" db="EMBL/GenBank/DDBJ databases">
        <title>Resequencing data analysis of finger millet.</title>
        <authorList>
            <person name="Hatakeyama M."/>
            <person name="Aluri S."/>
            <person name="Balachadran M.T."/>
            <person name="Sivarajan S.R."/>
            <person name="Poveda L."/>
            <person name="Shimizu-Inatsugi R."/>
            <person name="Schlapbach R."/>
            <person name="Sreeman S.M."/>
            <person name="Shimizu K.K."/>
        </authorList>
    </citation>
    <scope>NUCLEOTIDE SEQUENCE</scope>
</reference>